<organism evidence="8 9">
    <name type="scientific">Nitzschia inconspicua</name>
    <dbReference type="NCBI Taxonomy" id="303405"/>
    <lineage>
        <taxon>Eukaryota</taxon>
        <taxon>Sar</taxon>
        <taxon>Stramenopiles</taxon>
        <taxon>Ochrophyta</taxon>
        <taxon>Bacillariophyta</taxon>
        <taxon>Bacillariophyceae</taxon>
        <taxon>Bacillariophycidae</taxon>
        <taxon>Bacillariales</taxon>
        <taxon>Bacillariaceae</taxon>
        <taxon>Nitzschia</taxon>
    </lineage>
</organism>
<evidence type="ECO:0000256" key="4">
    <source>
        <dbReference type="ARBA" id="ARBA00022989"/>
    </source>
</evidence>
<dbReference type="GO" id="GO:0016020">
    <property type="term" value="C:membrane"/>
    <property type="evidence" value="ECO:0007669"/>
    <property type="project" value="UniProtKB-SubCell"/>
</dbReference>
<keyword evidence="9" id="KW-1185">Reference proteome</keyword>
<feature type="compositionally biased region" description="Low complexity" evidence="6">
    <location>
        <begin position="24"/>
        <end position="37"/>
    </location>
</feature>
<dbReference type="InterPro" id="IPR039309">
    <property type="entry name" value="BT1"/>
</dbReference>
<feature type="region of interest" description="Disordered" evidence="6">
    <location>
        <begin position="1"/>
        <end position="40"/>
    </location>
</feature>
<keyword evidence="3 7" id="KW-0812">Transmembrane</keyword>
<dbReference type="PANTHER" id="PTHR31585">
    <property type="entry name" value="FOLATE-BIOPTERIN TRANSPORTER 1, CHLOROPLASTIC"/>
    <property type="match status" value="1"/>
</dbReference>
<dbReference type="OrthoDB" id="41513at2759"/>
<evidence type="ECO:0000256" key="5">
    <source>
        <dbReference type="ARBA" id="ARBA00023136"/>
    </source>
</evidence>
<feature type="transmembrane region" description="Helical" evidence="7">
    <location>
        <begin position="301"/>
        <end position="322"/>
    </location>
</feature>
<feature type="transmembrane region" description="Helical" evidence="7">
    <location>
        <begin position="412"/>
        <end position="439"/>
    </location>
</feature>
<reference evidence="8" key="1">
    <citation type="journal article" date="2021" name="Sci. Rep.">
        <title>Diploid genomic architecture of Nitzschia inconspicua, an elite biomass production diatom.</title>
        <authorList>
            <person name="Oliver A."/>
            <person name="Podell S."/>
            <person name="Pinowska A."/>
            <person name="Traller J.C."/>
            <person name="Smith S.R."/>
            <person name="McClure R."/>
            <person name="Beliaev A."/>
            <person name="Bohutskyi P."/>
            <person name="Hill E.A."/>
            <person name="Rabines A."/>
            <person name="Zheng H."/>
            <person name="Allen L.Z."/>
            <person name="Kuo A."/>
            <person name="Grigoriev I.V."/>
            <person name="Allen A.E."/>
            <person name="Hazlebeck D."/>
            <person name="Allen E.E."/>
        </authorList>
    </citation>
    <scope>NUCLEOTIDE SEQUENCE</scope>
    <source>
        <strain evidence="8">Hildebrandi</strain>
    </source>
</reference>
<keyword evidence="4 7" id="KW-1133">Transmembrane helix</keyword>
<feature type="transmembrane region" description="Helical" evidence="7">
    <location>
        <begin position="381"/>
        <end position="405"/>
    </location>
</feature>
<evidence type="ECO:0000256" key="3">
    <source>
        <dbReference type="ARBA" id="ARBA00022692"/>
    </source>
</evidence>
<comment type="caution">
    <text evidence="8">The sequence shown here is derived from an EMBL/GenBank/DDBJ whole genome shotgun (WGS) entry which is preliminary data.</text>
</comment>
<keyword evidence="2" id="KW-0813">Transport</keyword>
<accession>A0A9K3KG70</accession>
<feature type="transmembrane region" description="Helical" evidence="7">
    <location>
        <begin position="343"/>
        <end position="361"/>
    </location>
</feature>
<dbReference type="Proteomes" id="UP000693970">
    <property type="component" value="Unassembled WGS sequence"/>
</dbReference>
<name>A0A9K3KG70_9STRA</name>
<dbReference type="Pfam" id="PF03092">
    <property type="entry name" value="BT1"/>
    <property type="match status" value="2"/>
</dbReference>
<comment type="subcellular location">
    <subcellularLocation>
        <location evidence="1">Membrane</location>
        <topology evidence="1">Multi-pass membrane protein</topology>
    </subcellularLocation>
</comment>
<evidence type="ECO:0000256" key="6">
    <source>
        <dbReference type="SAM" id="MobiDB-lite"/>
    </source>
</evidence>
<feature type="transmembrane region" description="Helical" evidence="7">
    <location>
        <begin position="520"/>
        <end position="541"/>
    </location>
</feature>
<reference evidence="8" key="2">
    <citation type="submission" date="2021-04" db="EMBL/GenBank/DDBJ databases">
        <authorList>
            <person name="Podell S."/>
        </authorList>
    </citation>
    <scope>NUCLEOTIDE SEQUENCE</scope>
    <source>
        <strain evidence="8">Hildebrandi</strain>
    </source>
</reference>
<proteinExistence type="predicted"/>
<feature type="transmembrane region" description="Helical" evidence="7">
    <location>
        <begin position="186"/>
        <end position="207"/>
    </location>
</feature>
<evidence type="ECO:0000256" key="2">
    <source>
        <dbReference type="ARBA" id="ARBA00022448"/>
    </source>
</evidence>
<sequence length="594" mass="65452">MTISDKVEFQEDLRLPNGGVLPKSNASTDSADSADSSGFYDDHLVDSKELEMRPLNKLKGDGDEDDSTRKEKLLASIPELQESDGIFITSKPWNLEDWLYPPHLPRECQLLRPENIAIPACYLLVGILQGLSGPLINVYPLDLNATEAQQVTLSSIRSLPASFKLIFGFISDNFPIFGFRRKSYMLLGWGLAALSMSALVLTTNLTLSEEEYEKEDGTIGTQTVAPENAPSVQFLSLTLLLFGTGFWMADVMGDSIVAEKAKLEPIHARGATQSSCYSYRFFGLMVASPFSTLLYSWAGPFYVISLLALLPLSTLPLVYMLGEVQHGEVASTRQQCREIWNTVCSRAVWQPLTFVYLYNVLQVGNSAWKQFLKTTLGFTNVQLNLIQNAACVLLYLGVICYKYFLIDWSWRLVYVVTTLLNGVFSILQVLLIVGITFGLSNFWFALGDDAFAEFIGGIQFLPTTIMMVHLCPDGSEGASYAMFTTVNNSALNLSAAFSTLLLGIWDVSKEALANHELQGMVNLTVLTTCMQVAGILFVGLLPRTKEELFQLREKAHGSSAIGGTIFLAITFMSIIYSITVGVLNIVAPGWSGES</sequence>
<dbReference type="AlphaFoldDB" id="A0A9K3KG70"/>
<evidence type="ECO:0000256" key="1">
    <source>
        <dbReference type="ARBA" id="ARBA00004141"/>
    </source>
</evidence>
<feature type="compositionally biased region" description="Basic and acidic residues" evidence="6">
    <location>
        <begin position="1"/>
        <end position="14"/>
    </location>
</feature>
<keyword evidence="5 7" id="KW-0472">Membrane</keyword>
<dbReference type="PANTHER" id="PTHR31585:SF5">
    <property type="entry name" value="RNA-BINDING S4 DOMAIN-CONTAINING PROTEIN"/>
    <property type="match status" value="1"/>
</dbReference>
<dbReference type="EMBL" id="JAGRRH010000024">
    <property type="protein sequence ID" value="KAG7343144.1"/>
    <property type="molecule type" value="Genomic_DNA"/>
</dbReference>
<protein>
    <submittedName>
        <fullName evidence="8">Folate/biopterin transporter</fullName>
    </submittedName>
</protein>
<feature type="transmembrane region" description="Helical" evidence="7">
    <location>
        <begin position="234"/>
        <end position="257"/>
    </location>
</feature>
<evidence type="ECO:0000313" key="9">
    <source>
        <dbReference type="Proteomes" id="UP000693970"/>
    </source>
</evidence>
<evidence type="ECO:0000313" key="8">
    <source>
        <dbReference type="EMBL" id="KAG7343144.1"/>
    </source>
</evidence>
<gene>
    <name evidence="8" type="ORF">IV203_021089</name>
</gene>
<feature type="transmembrane region" description="Helical" evidence="7">
    <location>
        <begin position="561"/>
        <end position="587"/>
    </location>
</feature>
<feature type="transmembrane region" description="Helical" evidence="7">
    <location>
        <begin position="490"/>
        <end position="508"/>
    </location>
</feature>
<evidence type="ECO:0000256" key="7">
    <source>
        <dbReference type="SAM" id="Phobius"/>
    </source>
</evidence>
<feature type="transmembrane region" description="Helical" evidence="7">
    <location>
        <begin position="451"/>
        <end position="470"/>
    </location>
</feature>